<comment type="caution">
    <text evidence="1">The sequence shown here is derived from an EMBL/GenBank/DDBJ whole genome shotgun (WGS) entry which is preliminary data.</text>
</comment>
<sequence length="540" mass="58359">MAVLSAFAAPAFATEINVGNDDLKVRWDTTLKYSTAARVKSPDSVYLDAHNANGDDGDRNFKRGVISNRLDVFTELDAIWQDRFGARVSGAAFYDSVYNKSNDNPGFAGGAFPNNLSAPYNEFTKDARDRMGRKAELLDAFVFGKFDAGDTRFAFRAGQHSVLWGESLFFGANAIAGGMMPVDVIKLVSVPGTQFKEAIRPVPMISGTAQVTPNLSFGAYYQFQWQKSLIPPAGSYLSNTDFLDAGGEQLLLGPAGANRLSNREPKNSGQGGFEVRYRSDDTDYGFYVLRFHEKTPQVVPVLAIVPPFGPFPVNYYLAYNQDVTAYAVSASHSFGLYNVAIEAGVHKNSSLASTQGVDASALAPPGVIPQTNVTGNPAYATGHTAHVNISTLATLDQSFLWREATLLAEIAWNRTLSITKNAAAADPNSTRDGAALRFVLEPTYRGVFAGVDLGVPFGLGWAPYGSRPLAAGSPSAWIPQGGGDMSIGLNGSFRDAYRFTVNFTHYYGSKAPVTSPSNIFQWKQTLGDRDFVSASLRYSF</sequence>
<proteinExistence type="predicted"/>
<dbReference type="Pfam" id="PF06980">
    <property type="entry name" value="DUF1302"/>
    <property type="match status" value="1"/>
</dbReference>
<dbReference type="Proteomes" id="UP000479335">
    <property type="component" value="Unassembled WGS sequence"/>
</dbReference>
<organism evidence="1 2">
    <name type="scientific">Duganella flavida</name>
    <dbReference type="NCBI Taxonomy" id="2692175"/>
    <lineage>
        <taxon>Bacteria</taxon>
        <taxon>Pseudomonadati</taxon>
        <taxon>Pseudomonadota</taxon>
        <taxon>Betaproteobacteria</taxon>
        <taxon>Burkholderiales</taxon>
        <taxon>Oxalobacteraceae</taxon>
        <taxon>Telluria group</taxon>
        <taxon>Duganella</taxon>
    </lineage>
</organism>
<reference evidence="1 2" key="1">
    <citation type="submission" date="2019-12" db="EMBL/GenBank/DDBJ databases">
        <title>Novel species isolated from a subtropical stream in China.</title>
        <authorList>
            <person name="Lu H."/>
        </authorList>
    </citation>
    <scope>NUCLEOTIDE SEQUENCE [LARGE SCALE GENOMIC DNA]</scope>
    <source>
        <strain evidence="1 2">FT135W</strain>
    </source>
</reference>
<name>A0A6L8KKN1_9BURK</name>
<dbReference type="AlphaFoldDB" id="A0A6L8KKN1"/>
<evidence type="ECO:0000313" key="2">
    <source>
        <dbReference type="Proteomes" id="UP000479335"/>
    </source>
</evidence>
<dbReference type="InterPro" id="IPR010727">
    <property type="entry name" value="DUF1302"/>
</dbReference>
<accession>A0A6L8KKN1</accession>
<evidence type="ECO:0000313" key="1">
    <source>
        <dbReference type="EMBL" id="MYM26284.1"/>
    </source>
</evidence>
<keyword evidence="2" id="KW-1185">Reference proteome</keyword>
<gene>
    <name evidence="1" type="ORF">GTP46_27000</name>
</gene>
<dbReference type="EMBL" id="WWCN01000024">
    <property type="protein sequence ID" value="MYM26284.1"/>
    <property type="molecule type" value="Genomic_DNA"/>
</dbReference>
<protein>
    <submittedName>
        <fullName evidence="1">DUF1302 family protein</fullName>
    </submittedName>
</protein>